<evidence type="ECO:0000313" key="2">
    <source>
        <dbReference type="EMBL" id="VDM75955.1"/>
    </source>
</evidence>
<name>A0A3P7KZT7_STRVU</name>
<dbReference type="Proteomes" id="UP000270094">
    <property type="component" value="Unassembled WGS sequence"/>
</dbReference>
<evidence type="ECO:0000313" key="3">
    <source>
        <dbReference type="Proteomes" id="UP000270094"/>
    </source>
</evidence>
<protein>
    <recommendedName>
        <fullName evidence="4">Lipoprotein</fullName>
    </recommendedName>
</protein>
<organism evidence="2 3">
    <name type="scientific">Strongylus vulgaris</name>
    <name type="common">Blood worm</name>
    <dbReference type="NCBI Taxonomy" id="40348"/>
    <lineage>
        <taxon>Eukaryota</taxon>
        <taxon>Metazoa</taxon>
        <taxon>Ecdysozoa</taxon>
        <taxon>Nematoda</taxon>
        <taxon>Chromadorea</taxon>
        <taxon>Rhabditida</taxon>
        <taxon>Rhabditina</taxon>
        <taxon>Rhabditomorpha</taxon>
        <taxon>Strongyloidea</taxon>
        <taxon>Strongylidae</taxon>
        <taxon>Strongylus</taxon>
    </lineage>
</organism>
<reference evidence="2 3" key="1">
    <citation type="submission" date="2018-11" db="EMBL/GenBank/DDBJ databases">
        <authorList>
            <consortium name="Pathogen Informatics"/>
        </authorList>
    </citation>
    <scope>NUCLEOTIDE SEQUENCE [LARGE SCALE GENOMIC DNA]</scope>
</reference>
<accession>A0A3P7KZT7</accession>
<feature type="signal peptide" evidence="1">
    <location>
        <begin position="1"/>
        <end position="16"/>
    </location>
</feature>
<evidence type="ECO:0008006" key="4">
    <source>
        <dbReference type="Google" id="ProtNLM"/>
    </source>
</evidence>
<dbReference type="OrthoDB" id="5857231at2759"/>
<evidence type="ECO:0000256" key="1">
    <source>
        <dbReference type="SAM" id="SignalP"/>
    </source>
</evidence>
<feature type="chain" id="PRO_5018320132" description="Lipoprotein" evidence="1">
    <location>
        <begin position="17"/>
        <end position="168"/>
    </location>
</feature>
<keyword evidence="3" id="KW-1185">Reference proteome</keyword>
<gene>
    <name evidence="2" type="ORF">SVUK_LOCUS10953</name>
</gene>
<dbReference type="AlphaFoldDB" id="A0A3P7KZT7"/>
<proteinExistence type="predicted"/>
<dbReference type="EMBL" id="UYYB01096095">
    <property type="protein sequence ID" value="VDM75955.1"/>
    <property type="molecule type" value="Genomic_DNA"/>
</dbReference>
<dbReference type="PROSITE" id="PS51257">
    <property type="entry name" value="PROKAR_LIPOPROTEIN"/>
    <property type="match status" value="1"/>
</dbReference>
<keyword evidence="1" id="KW-0732">Signal</keyword>
<sequence>MFRVLALFAIPTILFACSPTPFGQEVRVNFLVDGLMKIPMEFAYFIDQKDAQTKYPKFPTSATEAVANLRRLVKSAVTRGIKEEARRAGIEPLVTNIASQIIPTVYYNPMNCSKAGATADEPPKNPGFFCVVEGTELVKNVAYSKDNTAEIPLPYQRFTVSLSVSFLL</sequence>